<name>A0A084AE59_LACLC</name>
<proteinExistence type="predicted"/>
<evidence type="ECO:0000313" key="1">
    <source>
        <dbReference type="EMBL" id="KEY63588.1"/>
    </source>
</evidence>
<dbReference type="EMBL" id="AZSI01000004">
    <property type="protein sequence ID" value="KEY63588.1"/>
    <property type="molecule type" value="Genomic_DNA"/>
</dbReference>
<dbReference type="AlphaFoldDB" id="A0A084AE59"/>
<gene>
    <name evidence="1" type="ORF">U725_00158</name>
</gene>
<organism evidence="1 2">
    <name type="scientific">Lactococcus cremoris subsp. cremoris GE214</name>
    <dbReference type="NCBI Taxonomy" id="1415168"/>
    <lineage>
        <taxon>Bacteria</taxon>
        <taxon>Bacillati</taxon>
        <taxon>Bacillota</taxon>
        <taxon>Bacilli</taxon>
        <taxon>Lactobacillales</taxon>
        <taxon>Streptococcaceae</taxon>
        <taxon>Lactococcus</taxon>
        <taxon>Lactococcus cremoris subsp. cremoris</taxon>
    </lineage>
</organism>
<comment type="caution">
    <text evidence="1">The sequence shown here is derived from an EMBL/GenBank/DDBJ whole genome shotgun (WGS) entry which is preliminary data.</text>
</comment>
<evidence type="ECO:0008006" key="3">
    <source>
        <dbReference type="Google" id="ProtNLM"/>
    </source>
</evidence>
<protein>
    <recommendedName>
        <fullName evidence="3">Phage protein</fullName>
    </recommendedName>
</protein>
<dbReference type="RefSeq" id="WP_042747602.1">
    <property type="nucleotide sequence ID" value="NZ_AZSI01000004.1"/>
</dbReference>
<sequence>MIEIIIKNFLDTHLSVSSFLEKKGKMPLSYVLFEKTGSSKSNHLLSSTFAFQSYAPSMYEAAKLNEKLKEVVEQLIELNEISNVSLNSDYNFTDTETKEYRYQAVFDINHY</sequence>
<accession>A0A084AE59</accession>
<reference evidence="1 2" key="1">
    <citation type="submission" date="2014-06" db="EMBL/GenBank/DDBJ databases">
        <title>Draft genome sequence of the putrescine producing strain Lactococcus lactis subsp cremoris GE214.</title>
        <authorList>
            <person name="Ladero V."/>
            <person name="Linares D.M."/>
            <person name="del Rio B."/>
            <person name="Mayo B."/>
            <person name="Martin M.C."/>
            <person name="Fernandez M."/>
            <person name="Alvarez M.A."/>
        </authorList>
    </citation>
    <scope>NUCLEOTIDE SEQUENCE [LARGE SCALE GENOMIC DNA]</scope>
    <source>
        <strain evidence="1 2">GE214</strain>
    </source>
</reference>
<evidence type="ECO:0000313" key="2">
    <source>
        <dbReference type="Proteomes" id="UP000028401"/>
    </source>
</evidence>
<dbReference type="Proteomes" id="UP000028401">
    <property type="component" value="Unassembled WGS sequence"/>
</dbReference>
<dbReference type="PATRIC" id="fig|1415168.3.peg.169"/>